<accession>A0A2M7YKA6</accession>
<dbReference type="Gene3D" id="3.40.50.150">
    <property type="entry name" value="Vaccinia Virus protein VP39"/>
    <property type="match status" value="1"/>
</dbReference>
<proteinExistence type="predicted"/>
<dbReference type="SUPFAM" id="SSF53335">
    <property type="entry name" value="S-adenosyl-L-methionine-dependent methyltransferases"/>
    <property type="match status" value="1"/>
</dbReference>
<gene>
    <name evidence="1" type="ORF">CO161_01585</name>
</gene>
<organism evidence="1 2">
    <name type="scientific">Candidatus Portnoybacteria bacterium CG_4_9_14_3_um_filter_44_9</name>
    <dbReference type="NCBI Taxonomy" id="1974806"/>
    <lineage>
        <taxon>Bacteria</taxon>
        <taxon>Candidatus Portnoyibacteriota</taxon>
    </lineage>
</organism>
<dbReference type="InterPro" id="IPR029063">
    <property type="entry name" value="SAM-dependent_MTases_sf"/>
</dbReference>
<evidence type="ECO:0000313" key="1">
    <source>
        <dbReference type="EMBL" id="PJA63352.1"/>
    </source>
</evidence>
<dbReference type="EMBL" id="PFWH01000049">
    <property type="protein sequence ID" value="PJA63352.1"/>
    <property type="molecule type" value="Genomic_DNA"/>
</dbReference>
<dbReference type="Proteomes" id="UP000229026">
    <property type="component" value="Unassembled WGS sequence"/>
</dbReference>
<evidence type="ECO:0000313" key="2">
    <source>
        <dbReference type="Proteomes" id="UP000229026"/>
    </source>
</evidence>
<evidence type="ECO:0008006" key="3">
    <source>
        <dbReference type="Google" id="ProtNLM"/>
    </source>
</evidence>
<feature type="non-terminal residue" evidence="1">
    <location>
        <position position="1"/>
    </location>
</feature>
<sequence>NPYPEWKIFWNEKIKFEVVDEATFPNFLLEEKPDSVVLTWTLHHMEYDEQERYFEYIHDYLPSGAGIIILEDSYSKNLIPENGKEKYEEFMKWGPEQRREIMSVYDWVANRVLAQRSKVPMPCTYRSLEDWDILLEKKRFKMITQKFIGFPDNRDINTPQSLIVARRN</sequence>
<comment type="caution">
    <text evidence="1">The sequence shown here is derived from an EMBL/GenBank/DDBJ whole genome shotgun (WGS) entry which is preliminary data.</text>
</comment>
<protein>
    <recommendedName>
        <fullName evidence="3">Methyltransferase type 11 domain-containing protein</fullName>
    </recommendedName>
</protein>
<dbReference type="AlphaFoldDB" id="A0A2M7YKA6"/>
<name>A0A2M7YKA6_9BACT</name>
<reference evidence="2" key="1">
    <citation type="submission" date="2017-09" db="EMBL/GenBank/DDBJ databases">
        <title>Depth-based differentiation of microbial function through sediment-hosted aquifers and enrichment of novel symbionts in the deep terrestrial subsurface.</title>
        <authorList>
            <person name="Probst A.J."/>
            <person name="Ladd B."/>
            <person name="Jarett J.K."/>
            <person name="Geller-Mcgrath D.E."/>
            <person name="Sieber C.M.K."/>
            <person name="Emerson J.B."/>
            <person name="Anantharaman K."/>
            <person name="Thomas B.C."/>
            <person name="Malmstrom R."/>
            <person name="Stieglmeier M."/>
            <person name="Klingl A."/>
            <person name="Woyke T."/>
            <person name="Ryan C.M."/>
            <person name="Banfield J.F."/>
        </authorList>
    </citation>
    <scope>NUCLEOTIDE SEQUENCE [LARGE SCALE GENOMIC DNA]</scope>
</reference>